<protein>
    <submittedName>
        <fullName evidence="1">Uncharacterized protein</fullName>
    </submittedName>
</protein>
<gene>
    <name evidence="1" type="ordered locus">HDEF_1207</name>
</gene>
<dbReference type="KEGG" id="hde:HDEF_1207"/>
<name>C4K5M3_HAMD5</name>
<keyword evidence="2" id="KW-1185">Reference proteome</keyword>
<dbReference type="Proteomes" id="UP000002334">
    <property type="component" value="Chromosome"/>
</dbReference>
<organism evidence="1 2">
    <name type="scientific">Hamiltonella defensa subsp. Acyrthosiphon pisum (strain 5AT)</name>
    <dbReference type="NCBI Taxonomy" id="572265"/>
    <lineage>
        <taxon>Bacteria</taxon>
        <taxon>Pseudomonadati</taxon>
        <taxon>Pseudomonadota</taxon>
        <taxon>Gammaproteobacteria</taxon>
        <taxon>Enterobacterales</taxon>
        <taxon>Enterobacteriaceae</taxon>
        <taxon>aphid secondary symbionts</taxon>
        <taxon>Candidatus Williamhamiltonella</taxon>
    </lineage>
</organism>
<dbReference type="HOGENOM" id="CLU_3403897_0_0_6"/>
<dbReference type="AlphaFoldDB" id="C4K5M3"/>
<evidence type="ECO:0000313" key="1">
    <source>
        <dbReference type="EMBL" id="ACQ67866.1"/>
    </source>
</evidence>
<proteinExistence type="predicted"/>
<sequence>MRFLRSTSPFFLFFVKLKNKIRSRSQYFNH</sequence>
<reference evidence="1 2" key="1">
    <citation type="journal article" date="2009" name="Proc. Natl. Acad. Sci. U.S.A.">
        <title>Hamiltonella defensa, genome evolution of protective bacterial endosymbiont from pathogenic ancestors.</title>
        <authorList>
            <person name="Degnan P.H."/>
            <person name="Yu Y."/>
            <person name="Sisneros N."/>
            <person name="Wing R.A."/>
            <person name="Moran N.A."/>
        </authorList>
    </citation>
    <scope>NUCLEOTIDE SEQUENCE [LARGE SCALE GENOMIC DNA]</scope>
    <source>
        <strain evidence="2">5AT</strain>
    </source>
</reference>
<accession>C4K5M3</accession>
<evidence type="ECO:0000313" key="2">
    <source>
        <dbReference type="Proteomes" id="UP000002334"/>
    </source>
</evidence>
<dbReference type="EMBL" id="CP001277">
    <property type="protein sequence ID" value="ACQ67866.1"/>
    <property type="molecule type" value="Genomic_DNA"/>
</dbReference>